<reference evidence="2" key="1">
    <citation type="journal article" date="2020" name="Fungal Divers.">
        <title>Resolving the Mortierellaceae phylogeny through synthesis of multi-gene phylogenetics and phylogenomics.</title>
        <authorList>
            <person name="Vandepol N."/>
            <person name="Liber J."/>
            <person name="Desiro A."/>
            <person name="Na H."/>
            <person name="Kennedy M."/>
            <person name="Barry K."/>
            <person name="Grigoriev I.V."/>
            <person name="Miller A.N."/>
            <person name="O'Donnell K."/>
            <person name="Stajich J.E."/>
            <person name="Bonito G."/>
        </authorList>
    </citation>
    <scope>NUCLEOTIDE SEQUENCE</scope>
    <source>
        <strain evidence="2">BC1065</strain>
    </source>
</reference>
<dbReference type="EMBL" id="JAAAJB010000185">
    <property type="protein sequence ID" value="KAG0262495.1"/>
    <property type="molecule type" value="Genomic_DNA"/>
</dbReference>
<name>A0A9P6QB76_9FUNG</name>
<feature type="compositionally biased region" description="Polar residues" evidence="1">
    <location>
        <begin position="27"/>
        <end position="45"/>
    </location>
</feature>
<feature type="compositionally biased region" description="Low complexity" evidence="1">
    <location>
        <begin position="876"/>
        <end position="897"/>
    </location>
</feature>
<dbReference type="OrthoDB" id="2431874at2759"/>
<evidence type="ECO:0000313" key="3">
    <source>
        <dbReference type="Proteomes" id="UP000807716"/>
    </source>
</evidence>
<feature type="compositionally biased region" description="Acidic residues" evidence="1">
    <location>
        <begin position="909"/>
        <end position="918"/>
    </location>
</feature>
<protein>
    <submittedName>
        <fullName evidence="2">Uncharacterized protein</fullName>
    </submittedName>
</protein>
<accession>A0A9P6QB76</accession>
<sequence>MDALHDQDADAPMTTSGKSPQAIGYRPNTTKSDLISHESSNSPLGTQDGRGSDKAQALRGKAETGEEEQEPQDRRAQLDQDLSIFGFSFRKKKTMAAAAAAAPFKRVASSPVILATREQPPAAGHSVTIEDEERRLADAVEYAVSDTDTGTLPGRAKAGASTKVKALSGDEARVTSTTTEEEEEEEREETISDFQGSDHGEQNEQQHRQSDMIMMQVDQDHQITVNDANRTNSEPTVDATTTAEVRQQLVWRGSWIAPSLIVLRESDLSETKKRTKSSTSLSRKQLDPQQRSTLAMDALAQEGLRPLVQELKGIAMVLSRYDDLDKSLDVSTSPEQPLVADGSMEMHVIAKIELSTFPSYLLDIRHQYGAYEVFVSSNSTEAIHYFRGIFGQSDHFDIDDLEHRTDAHGALLGTHAPQKPLIQDTQMFLVYGVLDTVKSASMDNREDTGLDTCEGSAVSLYAYPLVDHARFSAQSLFNQPVMDRLEAEYIEHQRKLRERRQPGSSNKETEEPLASSQPDDPELEAIMNGTQQLELSTTPSAIMDIDEDESQWEETLLLEALERNRIWKPYTVLPPSSSSSSSQPNPGTPATITTAPTEGLPSRHKALDSLSTSGMAGNKRMFSRSQTMVEAGSGSVTAGMVEGGSGTFSRHQSLDSHHPRRRKGDELMQAGFNGGGSSNSSSGSRRMRETGSSGRDTVTEALRRRLLGPGSIRKSSDQGRLSLPPTKTTASKISLFDGIQEPSSPSRRRQSMGTHRTVTTPKGRPAMRNLSEMLLDHGDDGMEGDEGEDGGVPVFQDRLSRSLLTSPSARTSRARRRVTMGGGGTEGMDLKTAAAQASIGGGSGSRRKSNPPVRMTSSLSRTKSISSQSDVNPFWAPSAPAAGSSSSSSRTPESVSAKDWLSRTSSVDVNDDGDDDDSGNGAVEDGQVNLSPADTMVSTSPVKSLFVYDRKDNAKGKQRAVDMTMDAPAASSTLAEDKPVAKAKAKSIKEQNEHTIKSLLMATLSKHGIREDQKDFGQCEEMLMTSTKFSMRRDIETKLYSLHEVEQVMDRAAALL</sequence>
<feature type="compositionally biased region" description="Low complexity" evidence="1">
    <location>
        <begin position="576"/>
        <end position="597"/>
    </location>
</feature>
<organism evidence="2 3">
    <name type="scientific">Actinomortierella ambigua</name>
    <dbReference type="NCBI Taxonomy" id="1343610"/>
    <lineage>
        <taxon>Eukaryota</taxon>
        <taxon>Fungi</taxon>
        <taxon>Fungi incertae sedis</taxon>
        <taxon>Mucoromycota</taxon>
        <taxon>Mortierellomycotina</taxon>
        <taxon>Mortierellomycetes</taxon>
        <taxon>Mortierellales</taxon>
        <taxon>Mortierellaceae</taxon>
        <taxon>Actinomortierella</taxon>
    </lineage>
</organism>
<evidence type="ECO:0000313" key="2">
    <source>
        <dbReference type="EMBL" id="KAG0262495.1"/>
    </source>
</evidence>
<proteinExistence type="predicted"/>
<feature type="region of interest" description="Disordered" evidence="1">
    <location>
        <begin position="495"/>
        <end position="522"/>
    </location>
</feature>
<dbReference type="AlphaFoldDB" id="A0A9P6QB76"/>
<feature type="region of interest" description="Disordered" evidence="1">
    <location>
        <begin position="574"/>
        <end position="602"/>
    </location>
</feature>
<feature type="compositionally biased region" description="Basic and acidic residues" evidence="1">
    <location>
        <begin position="196"/>
        <end position="207"/>
    </location>
</feature>
<gene>
    <name evidence="2" type="ORF">DFQ27_002291</name>
</gene>
<evidence type="ECO:0000256" key="1">
    <source>
        <dbReference type="SAM" id="MobiDB-lite"/>
    </source>
</evidence>
<dbReference type="Proteomes" id="UP000807716">
    <property type="component" value="Unassembled WGS sequence"/>
</dbReference>
<feature type="region of interest" description="Disordered" evidence="1">
    <location>
        <begin position="1"/>
        <end position="79"/>
    </location>
</feature>
<comment type="caution">
    <text evidence="2">The sequence shown here is derived from an EMBL/GenBank/DDBJ whole genome shotgun (WGS) entry which is preliminary data.</text>
</comment>
<feature type="compositionally biased region" description="Acidic residues" evidence="1">
    <location>
        <begin position="179"/>
        <end position="188"/>
    </location>
</feature>
<feature type="compositionally biased region" description="Polar residues" evidence="1">
    <location>
        <begin position="751"/>
        <end position="760"/>
    </location>
</feature>
<feature type="region of interest" description="Disordered" evidence="1">
    <location>
        <begin position="268"/>
        <end position="290"/>
    </location>
</feature>
<feature type="region of interest" description="Disordered" evidence="1">
    <location>
        <begin position="629"/>
        <end position="936"/>
    </location>
</feature>
<feature type="compositionally biased region" description="Low complexity" evidence="1">
    <location>
        <begin position="857"/>
        <end position="869"/>
    </location>
</feature>
<feature type="region of interest" description="Disordered" evidence="1">
    <location>
        <begin position="148"/>
        <end position="207"/>
    </location>
</feature>
<keyword evidence="3" id="KW-1185">Reference proteome</keyword>